<comment type="caution">
    <text evidence="1">The sequence shown here is derived from an EMBL/GenBank/DDBJ whole genome shotgun (WGS) entry which is preliminary data.</text>
</comment>
<dbReference type="EMBL" id="CM046389">
    <property type="protein sequence ID" value="KAI8568400.1"/>
    <property type="molecule type" value="Genomic_DNA"/>
</dbReference>
<organism evidence="1 2">
    <name type="scientific">Rhododendron molle</name>
    <name type="common">Chinese azalea</name>
    <name type="synonym">Azalea mollis</name>
    <dbReference type="NCBI Taxonomy" id="49168"/>
    <lineage>
        <taxon>Eukaryota</taxon>
        <taxon>Viridiplantae</taxon>
        <taxon>Streptophyta</taxon>
        <taxon>Embryophyta</taxon>
        <taxon>Tracheophyta</taxon>
        <taxon>Spermatophyta</taxon>
        <taxon>Magnoliopsida</taxon>
        <taxon>eudicotyledons</taxon>
        <taxon>Gunneridae</taxon>
        <taxon>Pentapetalae</taxon>
        <taxon>asterids</taxon>
        <taxon>Ericales</taxon>
        <taxon>Ericaceae</taxon>
        <taxon>Ericoideae</taxon>
        <taxon>Rhodoreae</taxon>
        <taxon>Rhododendron</taxon>
    </lineage>
</organism>
<gene>
    <name evidence="1" type="ORF">RHMOL_Rhmol02G0196100</name>
</gene>
<dbReference type="Proteomes" id="UP001062846">
    <property type="component" value="Chromosome 2"/>
</dbReference>
<evidence type="ECO:0000313" key="1">
    <source>
        <dbReference type="EMBL" id="KAI8568400.1"/>
    </source>
</evidence>
<reference evidence="1" key="1">
    <citation type="submission" date="2022-02" db="EMBL/GenBank/DDBJ databases">
        <title>Plant Genome Project.</title>
        <authorList>
            <person name="Zhang R.-G."/>
        </authorList>
    </citation>
    <scope>NUCLEOTIDE SEQUENCE</scope>
    <source>
        <strain evidence="1">AT1</strain>
    </source>
</reference>
<evidence type="ECO:0000313" key="2">
    <source>
        <dbReference type="Proteomes" id="UP001062846"/>
    </source>
</evidence>
<protein>
    <submittedName>
        <fullName evidence="1">Uncharacterized protein</fullName>
    </submittedName>
</protein>
<sequence length="92" mass="9904">MNGTVRGGPPESLWKISVVDNQGNPAEAHLTPARVEPAPVTILVPSEWVNEAVRRKLAMENVIIRVASGMPLELHYPTPTPPPAQPAAIPRT</sequence>
<proteinExistence type="predicted"/>
<keyword evidence="2" id="KW-1185">Reference proteome</keyword>
<name>A0ACC0PRS4_RHOML</name>
<accession>A0ACC0PRS4</accession>